<keyword evidence="2" id="KW-1185">Reference proteome</keyword>
<organism evidence="1 2">
    <name type="scientific">Steccherinum ochraceum</name>
    <dbReference type="NCBI Taxonomy" id="92696"/>
    <lineage>
        <taxon>Eukaryota</taxon>
        <taxon>Fungi</taxon>
        <taxon>Dikarya</taxon>
        <taxon>Basidiomycota</taxon>
        <taxon>Agaricomycotina</taxon>
        <taxon>Agaricomycetes</taxon>
        <taxon>Polyporales</taxon>
        <taxon>Steccherinaceae</taxon>
        <taxon>Steccherinum</taxon>
    </lineage>
</organism>
<dbReference type="STRING" id="92696.A0A4R0RE62"/>
<comment type="caution">
    <text evidence="1">The sequence shown here is derived from an EMBL/GenBank/DDBJ whole genome shotgun (WGS) entry which is preliminary data.</text>
</comment>
<dbReference type="PANTHER" id="PTHR33129">
    <property type="entry name" value="PROTEIN KINASE DOMAIN-CONTAINING PROTEIN-RELATED"/>
    <property type="match status" value="1"/>
</dbReference>
<dbReference type="Proteomes" id="UP000292702">
    <property type="component" value="Unassembled WGS sequence"/>
</dbReference>
<proteinExistence type="predicted"/>
<evidence type="ECO:0000313" key="1">
    <source>
        <dbReference type="EMBL" id="TCD62809.1"/>
    </source>
</evidence>
<gene>
    <name evidence="1" type="ORF">EIP91_006375</name>
</gene>
<name>A0A4R0RE62_9APHY</name>
<dbReference type="EMBL" id="RWJN01000343">
    <property type="protein sequence ID" value="TCD62809.1"/>
    <property type="molecule type" value="Genomic_DNA"/>
</dbReference>
<dbReference type="OrthoDB" id="19861at2759"/>
<dbReference type="InterPro" id="IPR052980">
    <property type="entry name" value="Crinkler_effector"/>
</dbReference>
<reference evidence="1 2" key="1">
    <citation type="submission" date="2018-11" db="EMBL/GenBank/DDBJ databases">
        <title>Genome assembly of Steccherinum ochraceum LE-BIN_3174, the white-rot fungus of the Steccherinaceae family (The Residual Polyporoid clade, Polyporales, Basidiomycota).</title>
        <authorList>
            <person name="Fedorova T.V."/>
            <person name="Glazunova O.A."/>
            <person name="Landesman E.O."/>
            <person name="Moiseenko K.V."/>
            <person name="Psurtseva N.V."/>
            <person name="Savinova O.S."/>
            <person name="Shakhova N.V."/>
            <person name="Tyazhelova T.V."/>
            <person name="Vasina D.V."/>
        </authorList>
    </citation>
    <scope>NUCLEOTIDE SEQUENCE [LARGE SCALE GENOMIC DNA]</scope>
    <source>
        <strain evidence="1 2">LE-BIN_3174</strain>
    </source>
</reference>
<protein>
    <submittedName>
        <fullName evidence="1">Uncharacterized protein</fullName>
    </submittedName>
</protein>
<dbReference type="AlphaFoldDB" id="A0A4R0RE62"/>
<sequence>MAPSFSSPLGPGLCPIPPDDPFQILYRRLWNSPIQTHTKVVQVPAIGNPARFTPFTASFLDLAPLYLTGGLGSRILARQEYHLIGQRIESDFLRSQSEYGFGGFVVLGHPGIGTSTFLYYQLFWYLHGGKPCVLQISPTRAYVFLSQGVLLLNLDDTFWSFDDTLRALGCPELMRVLVNSGERTGIGAPHPFFHSLDSVSKFFIIQATPPCSAWYKGWVKEYGANKTRIEPWSWEELYSLGTELFQQTYQELAMVYNEFGPIPRLCSSSSSQHLYDHARRSRRIAAEQIARVAMTRSGWTFEDLSLDDGSLEAQCFFLLSPRRTCWAICDAFVSTKVAAYEFCQAFFPANTRSLRRVFEGCMWPVDDSFKDMFHAGCVFEMIAHRYLAEGTPVTLSCVTSDYTKEMILRPRDSVIFIHLADVGRTSIPQDRYCIFHNTQASRFGFDAIYVRDEEVFLFAMTVESSISVDITSLEVLRTVVNNHTTHLIVFRGISSLLCLVACCYNQGPQGATAHPGSSKSKHSG</sequence>
<evidence type="ECO:0000313" key="2">
    <source>
        <dbReference type="Proteomes" id="UP000292702"/>
    </source>
</evidence>
<accession>A0A4R0RE62</accession>